<accession>A0A5A7UPI4</accession>
<dbReference type="Pfam" id="PF03732">
    <property type="entry name" value="Retrotrans_gag"/>
    <property type="match status" value="1"/>
</dbReference>
<sequence>MPPRKANPTAPVTQADLAVMEQRYQNMLQADLTPFHAAQQTQTTPLPAPGEAQPAPVQLSAKAKHLRDFRKYMKCHDDQKVQCAVFFLEDRGIEWWKTAERMLGGDVSKITWEQFKKSFYAKFFSANVKYAKQQKFLNLEMRRLGDVDSINNLLHVPGGPFTKSKAKKIQDAFTLHVQKLANAQRETKNFELKFLYNVSSAIQEEHGVKMARDKLCNLEDDTRNEKSVQNL</sequence>
<evidence type="ECO:0000259" key="1">
    <source>
        <dbReference type="Pfam" id="PF03732"/>
    </source>
</evidence>
<dbReference type="InterPro" id="IPR005162">
    <property type="entry name" value="Retrotrans_gag_dom"/>
</dbReference>
<dbReference type="OrthoDB" id="1936908at2759"/>
<dbReference type="AlphaFoldDB" id="A0A5A7UPI4"/>
<comment type="caution">
    <text evidence="2">The sequence shown here is derived from an EMBL/GenBank/DDBJ whole genome shotgun (WGS) entry which is preliminary data.</text>
</comment>
<dbReference type="GO" id="GO:0008233">
    <property type="term" value="F:peptidase activity"/>
    <property type="evidence" value="ECO:0007669"/>
    <property type="project" value="UniProtKB-KW"/>
</dbReference>
<evidence type="ECO:0000313" key="2">
    <source>
        <dbReference type="EMBL" id="KAA0057114.1"/>
    </source>
</evidence>
<dbReference type="Proteomes" id="UP000321947">
    <property type="component" value="Unassembled WGS sequence"/>
</dbReference>
<dbReference type="GO" id="GO:0006508">
    <property type="term" value="P:proteolysis"/>
    <property type="evidence" value="ECO:0007669"/>
    <property type="project" value="UniProtKB-KW"/>
</dbReference>
<name>A0A5A7UPI4_CUCMM</name>
<proteinExistence type="predicted"/>
<evidence type="ECO:0000313" key="3">
    <source>
        <dbReference type="EMBL" id="TYJ97098.1"/>
    </source>
</evidence>
<protein>
    <submittedName>
        <fullName evidence="2">Gag protease polyprotein</fullName>
    </submittedName>
</protein>
<gene>
    <name evidence="3" type="ORF">E5676_scaffold371G00030</name>
    <name evidence="2" type="ORF">E6C27_scaffold153G00060</name>
</gene>
<evidence type="ECO:0000313" key="5">
    <source>
        <dbReference type="Proteomes" id="UP000321947"/>
    </source>
</evidence>
<organism evidence="2 4">
    <name type="scientific">Cucumis melo var. makuwa</name>
    <name type="common">Oriental melon</name>
    <dbReference type="NCBI Taxonomy" id="1194695"/>
    <lineage>
        <taxon>Eukaryota</taxon>
        <taxon>Viridiplantae</taxon>
        <taxon>Streptophyta</taxon>
        <taxon>Embryophyta</taxon>
        <taxon>Tracheophyta</taxon>
        <taxon>Spermatophyta</taxon>
        <taxon>Magnoliopsida</taxon>
        <taxon>eudicotyledons</taxon>
        <taxon>Gunneridae</taxon>
        <taxon>Pentapetalae</taxon>
        <taxon>rosids</taxon>
        <taxon>fabids</taxon>
        <taxon>Cucurbitales</taxon>
        <taxon>Cucurbitaceae</taxon>
        <taxon>Benincaseae</taxon>
        <taxon>Cucumis</taxon>
    </lineage>
</organism>
<evidence type="ECO:0000313" key="4">
    <source>
        <dbReference type="Proteomes" id="UP000321393"/>
    </source>
</evidence>
<dbReference type="EMBL" id="SSTE01007267">
    <property type="protein sequence ID" value="KAA0057114.1"/>
    <property type="molecule type" value="Genomic_DNA"/>
</dbReference>
<dbReference type="EMBL" id="SSTD01019037">
    <property type="protein sequence ID" value="TYJ97098.1"/>
    <property type="molecule type" value="Genomic_DNA"/>
</dbReference>
<feature type="domain" description="Retrotransposon gag" evidence="1">
    <location>
        <begin position="83"/>
        <end position="141"/>
    </location>
</feature>
<keyword evidence="2" id="KW-0378">Hydrolase</keyword>
<dbReference type="Proteomes" id="UP000321393">
    <property type="component" value="Unassembled WGS sequence"/>
</dbReference>
<keyword evidence="2" id="KW-0645">Protease</keyword>
<reference evidence="4 5" key="1">
    <citation type="submission" date="2019-08" db="EMBL/GenBank/DDBJ databases">
        <title>Draft genome sequences of two oriental melons (Cucumis melo L. var makuwa).</title>
        <authorList>
            <person name="Kwon S.-Y."/>
        </authorList>
    </citation>
    <scope>NUCLEOTIDE SEQUENCE [LARGE SCALE GENOMIC DNA]</scope>
    <source>
        <strain evidence="5">cv. Chang Bougi</strain>
        <strain evidence="4">cv. SW 3</strain>
        <tissue evidence="2">Leaf</tissue>
    </source>
</reference>